<evidence type="ECO:0000313" key="1">
    <source>
        <dbReference type="EMBL" id="MBB5109965.1"/>
    </source>
</evidence>
<evidence type="ECO:0000313" key="2">
    <source>
        <dbReference type="Proteomes" id="UP000549009"/>
    </source>
</evidence>
<keyword evidence="2" id="KW-1185">Reference proteome</keyword>
<organism evidence="1 2">
    <name type="scientific">Streptomyces spectabilis</name>
    <dbReference type="NCBI Taxonomy" id="68270"/>
    <lineage>
        <taxon>Bacteria</taxon>
        <taxon>Bacillati</taxon>
        <taxon>Actinomycetota</taxon>
        <taxon>Actinomycetes</taxon>
        <taxon>Kitasatosporales</taxon>
        <taxon>Streptomycetaceae</taxon>
        <taxon>Streptomyces</taxon>
    </lineage>
</organism>
<sequence>MTAPLPPMPWRMRGAMRLGVLPLARPLFPPPPLTPVLAYRLVITAVRYFEGDVRYDVLFLATLVRHRCRVGMYLHHVWSDNPQIRAAGPDLWGLNPEPAQFAWSDTQVQLIMDHGDSAVLTTSSRRAPSLTAVGAMPCFTLTDKGPAYGFIPILGRATPRNLTVTAWPAHFPELAHTHTSCALDLSRFRITIPRPHSIAW</sequence>
<dbReference type="SUPFAM" id="SSF160104">
    <property type="entry name" value="Acetoacetate decarboxylase-like"/>
    <property type="match status" value="1"/>
</dbReference>
<accession>A0A7W8B417</accession>
<dbReference type="Gene3D" id="2.40.400.10">
    <property type="entry name" value="Acetoacetate decarboxylase-like"/>
    <property type="match status" value="1"/>
</dbReference>
<dbReference type="InterPro" id="IPR023375">
    <property type="entry name" value="ADC_dom_sf"/>
</dbReference>
<dbReference type="AlphaFoldDB" id="A0A7W8B417"/>
<dbReference type="Proteomes" id="UP000549009">
    <property type="component" value="Unassembled WGS sequence"/>
</dbReference>
<protein>
    <submittedName>
        <fullName evidence="1">Uncharacterized protein</fullName>
    </submittedName>
</protein>
<comment type="caution">
    <text evidence="1">The sequence shown here is derived from an EMBL/GenBank/DDBJ whole genome shotgun (WGS) entry which is preliminary data.</text>
</comment>
<name>A0A7W8B417_STRST</name>
<dbReference type="EMBL" id="JACHJD010000050">
    <property type="protein sequence ID" value="MBB5109965.1"/>
    <property type="molecule type" value="Genomic_DNA"/>
</dbReference>
<gene>
    <name evidence="1" type="ORF">FHS40_009095</name>
</gene>
<reference evidence="1 2" key="1">
    <citation type="submission" date="2020-08" db="EMBL/GenBank/DDBJ databases">
        <title>Genomic Encyclopedia of Type Strains, Phase III (KMG-III): the genomes of soil and plant-associated and newly described type strains.</title>
        <authorList>
            <person name="Whitman W."/>
        </authorList>
    </citation>
    <scope>NUCLEOTIDE SEQUENCE [LARGE SCALE GENOMIC DNA]</scope>
    <source>
        <strain evidence="1 2">CECT 3146</strain>
    </source>
</reference>
<proteinExistence type="predicted"/>